<reference evidence="8 10" key="2">
    <citation type="journal article" date="2019" name="Microbiome">
        <title>Annotated bacterial chromosomes from frame-shift-corrected long-read metagenomic data.</title>
        <authorList>
            <person name="Arumugam K."/>
            <person name="Bagci C."/>
            <person name="Bessarab I."/>
            <person name="Beier S."/>
            <person name="Buchfink B."/>
            <person name="Gorska A."/>
            <person name="Qiu G."/>
            <person name="Huson D.H."/>
            <person name="Williams R.B.H."/>
        </authorList>
    </citation>
    <scope>NUCLEOTIDE SEQUENCE [LARGE SCALE GENOMIC DNA]</scope>
    <source>
        <strain evidence="8">SSA1</strain>
    </source>
</reference>
<dbReference type="Pfam" id="PF25876">
    <property type="entry name" value="HH_MFP_RND"/>
    <property type="match status" value="1"/>
</dbReference>
<feature type="transmembrane region" description="Helical" evidence="3">
    <location>
        <begin position="31"/>
        <end position="50"/>
    </location>
</feature>
<dbReference type="Gene3D" id="2.40.30.170">
    <property type="match status" value="1"/>
</dbReference>
<dbReference type="InterPro" id="IPR058625">
    <property type="entry name" value="MdtA-like_BSH"/>
</dbReference>
<dbReference type="Pfam" id="PF25917">
    <property type="entry name" value="BSH_RND"/>
    <property type="match status" value="1"/>
</dbReference>
<gene>
    <name evidence="7" type="primary">macA_4</name>
    <name evidence="7" type="ORF">AW06_004258</name>
    <name evidence="8" type="ORF">HWD57_03285</name>
</gene>
<sequence length="429" mass="44951">MAEPDKTPASPLSLLAIDRNAAPTRRRRRRWAVWLAAVLGIGGIAAYLLVPGRVDVQVTTVLSAYPSQQYTQLTASGYVVAQRRASVASKGTGRLVELRVREGSPVQAGELIGRLDASDVRAALRVAEAAIGQAAAGLRQAEANLEQARAEAANAEVEFQRQQALRARGFVSSQAVDAAQRRALAARAGVGAGRAAIDSARAAVALAQAQVAVQQVNQDNTDIRAPFDGVVLVKNANVGDMITPFSAAAGTSGAVVTMADMSTLEVEADVSESHVARVRVDMPVEITLDAIPDARFRGSVARVVPTVDRAKATVVTKIRFDRIDARILPEMSAKVNFLSQPATDADQTPVVAVNPRAIAERAGSKVVFRLLGETVEALPVTLGRKLGDAQELTGSPLQPGERLVLAPPERLAAGAQVVVSGGSAAKRSP</sequence>
<keyword evidence="3" id="KW-0812">Transmembrane</keyword>
<evidence type="ECO:0000259" key="6">
    <source>
        <dbReference type="Pfam" id="PF25954"/>
    </source>
</evidence>
<keyword evidence="9" id="KW-1185">Reference proteome</keyword>
<dbReference type="KEGG" id="acog:HWD57_03285"/>
<dbReference type="Proteomes" id="UP000021315">
    <property type="component" value="Unassembled WGS sequence"/>
</dbReference>
<keyword evidence="3" id="KW-0472">Membrane</keyword>
<dbReference type="PANTHER" id="PTHR30469:SF38">
    <property type="entry name" value="HLYD FAMILY SECRETION PROTEIN"/>
    <property type="match status" value="1"/>
</dbReference>
<evidence type="ECO:0000256" key="1">
    <source>
        <dbReference type="ARBA" id="ARBA00009477"/>
    </source>
</evidence>
<protein>
    <submittedName>
        <fullName evidence="8">Efflux RND transporter periplasmic adaptor subunit</fullName>
    </submittedName>
    <submittedName>
        <fullName evidence="7">Macrolide-specific efflux protein MacA</fullName>
    </submittedName>
</protein>
<dbReference type="PANTHER" id="PTHR30469">
    <property type="entry name" value="MULTIDRUG RESISTANCE PROTEIN MDTA"/>
    <property type="match status" value="1"/>
</dbReference>
<dbReference type="Gene3D" id="2.40.420.20">
    <property type="match status" value="1"/>
</dbReference>
<dbReference type="SUPFAM" id="SSF111369">
    <property type="entry name" value="HlyD-like secretion proteins"/>
    <property type="match status" value="1"/>
</dbReference>
<dbReference type="Gene3D" id="2.40.50.100">
    <property type="match status" value="2"/>
</dbReference>
<evidence type="ECO:0000313" key="10">
    <source>
        <dbReference type="Proteomes" id="UP000509684"/>
    </source>
</evidence>
<proteinExistence type="inferred from homology"/>
<accession>A0A7D5NAB9</accession>
<accession>A0A080M0Q9</accession>
<feature type="domain" description="Multidrug resistance protein MdtA-like alpha-helical hairpin" evidence="4">
    <location>
        <begin position="138"/>
        <end position="202"/>
    </location>
</feature>
<name>A0A080M0Q9_9PROT</name>
<dbReference type="AlphaFoldDB" id="A0A080M0Q9"/>
<reference evidence="7 9" key="1">
    <citation type="submission" date="2014-02" db="EMBL/GenBank/DDBJ databases">
        <title>Expanding our view of genomic diversity in Candidatus Accumulibacter clades.</title>
        <authorList>
            <person name="Skennerton C.T."/>
            <person name="Barr J.J."/>
            <person name="Slater F.R."/>
            <person name="Bond P.L."/>
            <person name="Tyson G.W."/>
        </authorList>
    </citation>
    <scope>NUCLEOTIDE SEQUENCE [LARGE SCALE GENOMIC DNA]</scope>
    <source>
        <strain evidence="9">SK-02</strain>
    </source>
</reference>
<dbReference type="EMBL" id="CP058708">
    <property type="protein sequence ID" value="QLH48913.1"/>
    <property type="molecule type" value="Genomic_DNA"/>
</dbReference>
<comment type="similarity">
    <text evidence="1">Belongs to the membrane fusion protein (MFP) (TC 8.A.1) family.</text>
</comment>
<evidence type="ECO:0000259" key="5">
    <source>
        <dbReference type="Pfam" id="PF25917"/>
    </source>
</evidence>
<dbReference type="Proteomes" id="UP000509684">
    <property type="component" value="Chromosome"/>
</dbReference>
<dbReference type="EMBL" id="JDST02000130">
    <property type="protein sequence ID" value="KFB74788.1"/>
    <property type="molecule type" value="Genomic_DNA"/>
</dbReference>
<dbReference type="RefSeq" id="WP_034953525.1">
    <property type="nucleotide sequence ID" value="NZ_JDST02000130.1"/>
</dbReference>
<feature type="coiled-coil region" evidence="2">
    <location>
        <begin position="131"/>
        <end position="165"/>
    </location>
</feature>
<evidence type="ECO:0000256" key="2">
    <source>
        <dbReference type="SAM" id="Coils"/>
    </source>
</evidence>
<reference evidence="8" key="3">
    <citation type="submission" date="2020-06" db="EMBL/GenBank/DDBJ databases">
        <authorList>
            <person name="Arumugam K."/>
            <person name="Besarab I."/>
            <person name="Haryono M."/>
            <person name="Bagci C."/>
            <person name="Beier S."/>
            <person name="Buchfink B."/>
            <person name="Gorska A."/>
            <person name="Qiu G."/>
            <person name="Huson D.H."/>
            <person name="Williams R.B."/>
        </authorList>
    </citation>
    <scope>NUCLEOTIDE SEQUENCE</scope>
    <source>
        <strain evidence="8">SSA1</strain>
    </source>
</reference>
<feature type="domain" description="CusB-like beta-barrel" evidence="6">
    <location>
        <begin position="266"/>
        <end position="339"/>
    </location>
</feature>
<dbReference type="STRING" id="1453999.AW06_004258"/>
<dbReference type="Pfam" id="PF25954">
    <property type="entry name" value="Beta-barrel_RND_2"/>
    <property type="match status" value="1"/>
</dbReference>
<evidence type="ECO:0000313" key="7">
    <source>
        <dbReference type="EMBL" id="KFB74788.1"/>
    </source>
</evidence>
<dbReference type="NCBIfam" id="TIGR01730">
    <property type="entry name" value="RND_mfp"/>
    <property type="match status" value="1"/>
</dbReference>
<keyword evidence="3" id="KW-1133">Transmembrane helix</keyword>
<dbReference type="GO" id="GO:1990281">
    <property type="term" value="C:efflux pump complex"/>
    <property type="evidence" value="ECO:0007669"/>
    <property type="project" value="TreeGrafter"/>
</dbReference>
<organism evidence="7 9">
    <name type="scientific">Candidatus Accumulibacter cognatus</name>
    <dbReference type="NCBI Taxonomy" id="2954383"/>
    <lineage>
        <taxon>Bacteria</taxon>
        <taxon>Pseudomonadati</taxon>
        <taxon>Pseudomonadota</taxon>
        <taxon>Betaproteobacteria</taxon>
        <taxon>Candidatus Accumulibacter</taxon>
    </lineage>
</organism>
<dbReference type="InterPro" id="IPR006143">
    <property type="entry name" value="RND_pump_MFP"/>
</dbReference>
<evidence type="ECO:0000256" key="3">
    <source>
        <dbReference type="SAM" id="Phobius"/>
    </source>
</evidence>
<dbReference type="InterPro" id="IPR058792">
    <property type="entry name" value="Beta-barrel_RND_2"/>
</dbReference>
<dbReference type="GO" id="GO:0015562">
    <property type="term" value="F:efflux transmembrane transporter activity"/>
    <property type="evidence" value="ECO:0007669"/>
    <property type="project" value="TreeGrafter"/>
</dbReference>
<evidence type="ECO:0000313" key="8">
    <source>
        <dbReference type="EMBL" id="QLH48913.1"/>
    </source>
</evidence>
<dbReference type="Gene3D" id="1.10.287.470">
    <property type="entry name" value="Helix hairpin bin"/>
    <property type="match status" value="2"/>
</dbReference>
<evidence type="ECO:0000313" key="9">
    <source>
        <dbReference type="Proteomes" id="UP000021315"/>
    </source>
</evidence>
<feature type="domain" description="Multidrug resistance protein MdtA-like barrel-sandwich hybrid" evidence="5">
    <location>
        <begin position="83"/>
        <end position="243"/>
    </location>
</feature>
<evidence type="ECO:0000259" key="4">
    <source>
        <dbReference type="Pfam" id="PF25876"/>
    </source>
</evidence>
<keyword evidence="2" id="KW-0175">Coiled coil</keyword>
<dbReference type="InterPro" id="IPR058624">
    <property type="entry name" value="MdtA-like_HH"/>
</dbReference>